<name>A0A016WSK5_9BILA</name>
<comment type="caution">
    <text evidence="1">The sequence shown here is derived from an EMBL/GenBank/DDBJ whole genome shotgun (WGS) entry which is preliminary data.</text>
</comment>
<gene>
    <name evidence="1" type="primary">Acey_s0523.g2909</name>
    <name evidence="1" type="ORF">Y032_0523g2909</name>
</gene>
<sequence length="138" mass="15685">MDVTGSLSAPIRVAWLRPFSLTMIQTSVCALLDVHLMPKNFDSFYKRLCRTRYGNAQRGIFVQNNITEILYRVTYGQVPPQTRKYVTRVSGAGNQKSLKSTRTRKLQIAEMECSSVKCTGYVRIVCPGKCRDDRNNEA</sequence>
<evidence type="ECO:0000313" key="1">
    <source>
        <dbReference type="EMBL" id="EYC42620.1"/>
    </source>
</evidence>
<protein>
    <submittedName>
        <fullName evidence="1">Uncharacterized protein</fullName>
    </submittedName>
</protein>
<organism evidence="1 2">
    <name type="scientific">Ancylostoma ceylanicum</name>
    <dbReference type="NCBI Taxonomy" id="53326"/>
    <lineage>
        <taxon>Eukaryota</taxon>
        <taxon>Metazoa</taxon>
        <taxon>Ecdysozoa</taxon>
        <taxon>Nematoda</taxon>
        <taxon>Chromadorea</taxon>
        <taxon>Rhabditida</taxon>
        <taxon>Rhabditina</taxon>
        <taxon>Rhabditomorpha</taxon>
        <taxon>Strongyloidea</taxon>
        <taxon>Ancylostomatidae</taxon>
        <taxon>Ancylostomatinae</taxon>
        <taxon>Ancylostoma</taxon>
    </lineage>
</organism>
<keyword evidence="2" id="KW-1185">Reference proteome</keyword>
<accession>A0A016WSK5</accession>
<reference evidence="2" key="1">
    <citation type="journal article" date="2015" name="Nat. Genet.">
        <title>The genome and transcriptome of the zoonotic hookworm Ancylostoma ceylanicum identify infection-specific gene families.</title>
        <authorList>
            <person name="Schwarz E.M."/>
            <person name="Hu Y."/>
            <person name="Antoshechkin I."/>
            <person name="Miller M.M."/>
            <person name="Sternberg P.W."/>
            <person name="Aroian R.V."/>
        </authorList>
    </citation>
    <scope>NUCLEOTIDE SEQUENCE</scope>
    <source>
        <strain evidence="2">HY135</strain>
    </source>
</reference>
<dbReference type="EMBL" id="JARK01000123">
    <property type="protein sequence ID" value="EYC42620.1"/>
    <property type="molecule type" value="Genomic_DNA"/>
</dbReference>
<proteinExistence type="predicted"/>
<dbReference type="Proteomes" id="UP000024635">
    <property type="component" value="Unassembled WGS sequence"/>
</dbReference>
<evidence type="ECO:0000313" key="2">
    <source>
        <dbReference type="Proteomes" id="UP000024635"/>
    </source>
</evidence>
<dbReference type="AlphaFoldDB" id="A0A016WSK5"/>